<dbReference type="RefSeq" id="WP_168631362.1">
    <property type="nucleotide sequence ID" value="NZ_BONL01000005.1"/>
</dbReference>
<proteinExistence type="predicted"/>
<gene>
    <name evidence="3" type="ORF">HGA03_16285</name>
</gene>
<feature type="transmembrane region" description="Helical" evidence="2">
    <location>
        <begin position="20"/>
        <end position="41"/>
    </location>
</feature>
<keyword evidence="2" id="KW-0812">Transmembrane</keyword>
<reference evidence="3 4" key="1">
    <citation type="submission" date="2020-04" db="EMBL/GenBank/DDBJ databases">
        <title>MicrobeNet Type strains.</title>
        <authorList>
            <person name="Nicholson A.C."/>
        </authorList>
    </citation>
    <scope>NUCLEOTIDE SEQUENCE [LARGE SCALE GENOMIC DNA]</scope>
    <source>
        <strain evidence="3 4">ATCC BAA-788</strain>
    </source>
</reference>
<keyword evidence="2" id="KW-0472">Membrane</keyword>
<dbReference type="Proteomes" id="UP000581206">
    <property type="component" value="Unassembled WGS sequence"/>
</dbReference>
<dbReference type="EMBL" id="JAAXOX010000013">
    <property type="protein sequence ID" value="NKY24229.1"/>
    <property type="molecule type" value="Genomic_DNA"/>
</dbReference>
<dbReference type="AlphaFoldDB" id="A0A7X6KYA7"/>
<name>A0A7X6KYA7_9CELL</name>
<evidence type="ECO:0000256" key="1">
    <source>
        <dbReference type="SAM" id="MobiDB-lite"/>
    </source>
</evidence>
<feature type="region of interest" description="Disordered" evidence="1">
    <location>
        <begin position="194"/>
        <end position="213"/>
    </location>
</feature>
<keyword evidence="2" id="KW-1133">Transmembrane helix</keyword>
<feature type="transmembrane region" description="Helical" evidence="2">
    <location>
        <begin position="47"/>
        <end position="64"/>
    </location>
</feature>
<evidence type="ECO:0000313" key="4">
    <source>
        <dbReference type="Proteomes" id="UP000581206"/>
    </source>
</evidence>
<sequence>MERATQGAVDPRRRRLVRGAAAAVSSTFIALMSHLIGGGAMPGPLGVLVPLLVATSACVLLAGVRLPWLRLSGSVAASQFLFHTLFVLGAGGGGSTPETGHLHHAETFVAAGTAPMTHAGPGMWGAHLVAAVVTVLAIRHGETLAGRITGLLRRVTARLVAAVTATVPAIGQLPSLRVVAGLLPVLTPVWVRGTPPRRGPPPAAVLRPLPATR</sequence>
<protein>
    <submittedName>
        <fullName evidence="3">Uncharacterized protein</fullName>
    </submittedName>
</protein>
<evidence type="ECO:0000256" key="2">
    <source>
        <dbReference type="SAM" id="Phobius"/>
    </source>
</evidence>
<feature type="compositionally biased region" description="Low complexity" evidence="1">
    <location>
        <begin position="204"/>
        <end position="213"/>
    </location>
</feature>
<accession>A0A7X6KYA7</accession>
<evidence type="ECO:0000313" key="3">
    <source>
        <dbReference type="EMBL" id="NKY24229.1"/>
    </source>
</evidence>
<comment type="caution">
    <text evidence="3">The sequence shown here is derived from an EMBL/GenBank/DDBJ whole genome shotgun (WGS) entry which is preliminary data.</text>
</comment>
<organism evidence="3 4">
    <name type="scientific">Cellulomonas denverensis</name>
    <dbReference type="NCBI Taxonomy" id="264297"/>
    <lineage>
        <taxon>Bacteria</taxon>
        <taxon>Bacillati</taxon>
        <taxon>Actinomycetota</taxon>
        <taxon>Actinomycetes</taxon>
        <taxon>Micrococcales</taxon>
        <taxon>Cellulomonadaceae</taxon>
        <taxon>Cellulomonas</taxon>
    </lineage>
</organism>
<keyword evidence="4" id="KW-1185">Reference proteome</keyword>